<dbReference type="AlphaFoldDB" id="A0A9P8Y1B7"/>
<gene>
    <name evidence="2" type="ORF">B0I36DRAFT_366219</name>
</gene>
<keyword evidence="3" id="KW-1185">Reference proteome</keyword>
<dbReference type="Proteomes" id="UP000756346">
    <property type="component" value="Unassembled WGS sequence"/>
</dbReference>
<dbReference type="EMBL" id="JAGTJQ010000008">
    <property type="protein sequence ID" value="KAH7026690.1"/>
    <property type="molecule type" value="Genomic_DNA"/>
</dbReference>
<dbReference type="RefSeq" id="XP_046009907.1">
    <property type="nucleotide sequence ID" value="XM_046159257.1"/>
</dbReference>
<name>A0A9P8Y1B7_9PEZI</name>
<sequence length="432" mass="44599">MSTSAVSSSILSSPTASSASDISPVVSSATATISTTESSSSTTSSSVIESSPTSSIPFCSSVSSYFAADGLAAATSFCSSFLNVPVQTATVTATTYAATTTETLTVISGTTTLTSTTAMEPEPATTTATEYVTSISRVTTTATVSSPTIISITSCAEPPTTTVFKRLLVTSLPGALDDYMQGDELSSACSCLSIPVSTTTVTVTTALTAQATFTTTMPVSETAVTTTTPSPTRTNTITNTLTVTLVSVVTSTSTVYTSTSYTLAVPTFRITAHYVPDADGSIPRSDQSIYVNYDRVPQLYGLRVNPDDLAYQYRLSSPGETDSLGRPVTAGTLITDIGGAPKYGYSSNNGLRTYPYFGDTVSYYTPLTCSLIFADPAAGFDGTCPLQCQGWAGSVSFAAARYVGGMYAWNLATSGNAKANGYIFIPHAVGSA</sequence>
<evidence type="ECO:0000313" key="3">
    <source>
        <dbReference type="Proteomes" id="UP000756346"/>
    </source>
</evidence>
<proteinExistence type="predicted"/>
<dbReference type="GeneID" id="70188803"/>
<feature type="region of interest" description="Disordered" evidence="1">
    <location>
        <begin position="1"/>
        <end position="55"/>
    </location>
</feature>
<accession>A0A9P8Y1B7</accession>
<evidence type="ECO:0000256" key="1">
    <source>
        <dbReference type="SAM" id="MobiDB-lite"/>
    </source>
</evidence>
<organism evidence="2 3">
    <name type="scientific">Microdochium trichocladiopsis</name>
    <dbReference type="NCBI Taxonomy" id="1682393"/>
    <lineage>
        <taxon>Eukaryota</taxon>
        <taxon>Fungi</taxon>
        <taxon>Dikarya</taxon>
        <taxon>Ascomycota</taxon>
        <taxon>Pezizomycotina</taxon>
        <taxon>Sordariomycetes</taxon>
        <taxon>Xylariomycetidae</taxon>
        <taxon>Xylariales</taxon>
        <taxon>Microdochiaceae</taxon>
        <taxon>Microdochium</taxon>
    </lineage>
</organism>
<reference evidence="2" key="1">
    <citation type="journal article" date="2021" name="Nat. Commun.">
        <title>Genetic determinants of endophytism in the Arabidopsis root mycobiome.</title>
        <authorList>
            <person name="Mesny F."/>
            <person name="Miyauchi S."/>
            <person name="Thiergart T."/>
            <person name="Pickel B."/>
            <person name="Atanasova L."/>
            <person name="Karlsson M."/>
            <person name="Huettel B."/>
            <person name="Barry K.W."/>
            <person name="Haridas S."/>
            <person name="Chen C."/>
            <person name="Bauer D."/>
            <person name="Andreopoulos W."/>
            <person name="Pangilinan J."/>
            <person name="LaButti K."/>
            <person name="Riley R."/>
            <person name="Lipzen A."/>
            <person name="Clum A."/>
            <person name="Drula E."/>
            <person name="Henrissat B."/>
            <person name="Kohler A."/>
            <person name="Grigoriev I.V."/>
            <person name="Martin F.M."/>
            <person name="Hacquard S."/>
        </authorList>
    </citation>
    <scope>NUCLEOTIDE SEQUENCE</scope>
    <source>
        <strain evidence="2">MPI-CAGE-CH-0230</strain>
    </source>
</reference>
<comment type="caution">
    <text evidence="2">The sequence shown here is derived from an EMBL/GenBank/DDBJ whole genome shotgun (WGS) entry which is preliminary data.</text>
</comment>
<evidence type="ECO:0000313" key="2">
    <source>
        <dbReference type="EMBL" id="KAH7026690.1"/>
    </source>
</evidence>
<protein>
    <submittedName>
        <fullName evidence="2">Uncharacterized protein</fullName>
    </submittedName>
</protein>